<name>A0ABU1I8V7_9BURK</name>
<keyword evidence="1" id="KW-0831">Ubiquinone biosynthesis</keyword>
<dbReference type="InterPro" id="IPR036527">
    <property type="entry name" value="SCP2_sterol-bd_dom_sf"/>
</dbReference>
<keyword evidence="5" id="KW-1185">Reference proteome</keyword>
<evidence type="ECO:0000313" key="4">
    <source>
        <dbReference type="EMBL" id="MDR6213664.1"/>
    </source>
</evidence>
<comment type="function">
    <text evidence="1">Required for O(2)-independent ubiquinone (coenzyme Q) biosynthesis. Likely functions as an accessory factor.</text>
</comment>
<organism evidence="4 5">
    <name type="scientific">Paracidovorax wautersii</name>
    <dbReference type="NCBI Taxonomy" id="1177982"/>
    <lineage>
        <taxon>Bacteria</taxon>
        <taxon>Pseudomonadati</taxon>
        <taxon>Pseudomonadota</taxon>
        <taxon>Betaproteobacteria</taxon>
        <taxon>Burkholderiales</taxon>
        <taxon>Comamonadaceae</taxon>
        <taxon>Paracidovorax</taxon>
    </lineage>
</organism>
<dbReference type="Proteomes" id="UP001267710">
    <property type="component" value="Unassembled WGS sequence"/>
</dbReference>
<dbReference type="Pfam" id="PF02036">
    <property type="entry name" value="SCP2"/>
    <property type="match status" value="1"/>
</dbReference>
<dbReference type="SUPFAM" id="SSF55718">
    <property type="entry name" value="SCP-like"/>
    <property type="match status" value="1"/>
</dbReference>
<evidence type="ECO:0000313" key="5">
    <source>
        <dbReference type="Proteomes" id="UP001267710"/>
    </source>
</evidence>
<accession>A0ABU1I8V7</accession>
<proteinExistence type="inferred from homology"/>
<feature type="region of interest" description="Disordered" evidence="2">
    <location>
        <begin position="1"/>
        <end position="23"/>
    </location>
</feature>
<evidence type="ECO:0000256" key="1">
    <source>
        <dbReference type="HAMAP-Rule" id="MF_02231"/>
    </source>
</evidence>
<evidence type="ECO:0000259" key="3">
    <source>
        <dbReference type="Pfam" id="PF02036"/>
    </source>
</evidence>
<gene>
    <name evidence="1" type="primary">ubiT</name>
    <name evidence="4" type="ORF">QE399_001353</name>
</gene>
<comment type="caution">
    <text evidence="4">The sequence shown here is derived from an EMBL/GenBank/DDBJ whole genome shotgun (WGS) entry which is preliminary data.</text>
</comment>
<reference evidence="4 5" key="1">
    <citation type="submission" date="2023-08" db="EMBL/GenBank/DDBJ databases">
        <title>Functional and genomic diversity of the sorghum phyllosphere microbiome.</title>
        <authorList>
            <person name="Shade A."/>
        </authorList>
    </citation>
    <scope>NUCLEOTIDE SEQUENCE [LARGE SCALE GENOMIC DNA]</scope>
    <source>
        <strain evidence="4 5">SORGH_AS_0335</strain>
    </source>
</reference>
<dbReference type="InterPro" id="IPR016830">
    <property type="entry name" value="UbiT"/>
</dbReference>
<dbReference type="HAMAP" id="MF_02231">
    <property type="entry name" value="UbiT"/>
    <property type="match status" value="1"/>
</dbReference>
<feature type="compositionally biased region" description="Pro residues" evidence="2">
    <location>
        <begin position="12"/>
        <end position="23"/>
    </location>
</feature>
<protein>
    <recommendedName>
        <fullName evidence="1">Ubiquinone biosynthesis accessory factor UbiT</fullName>
    </recommendedName>
</protein>
<sequence length="181" mass="19548">MPHAPAASSTPAPSPHGLPQPPLRIPAPVGRLLSHLPAYPGSVLLVTALNGALARHLPPDVRALLLHRRLRVEVRDAQLAFDFAWAGGRFTACAPGPQPDLTLRASAHDFVRLAQRKEDPDTLFFSRRLAMEGDTELGLVVKNALDALELPVLDPLQWTPARVLRRWLDGGAQAGRGGRDA</sequence>
<feature type="compositionally biased region" description="Low complexity" evidence="2">
    <location>
        <begin position="1"/>
        <end position="11"/>
    </location>
</feature>
<comment type="similarity">
    <text evidence="1">Belongs to the UbiT family.</text>
</comment>
<comment type="pathway">
    <text evidence="1">Cofactor biosynthesis; ubiquinone biosynthesis.</text>
</comment>
<dbReference type="RefSeq" id="WP_309827388.1">
    <property type="nucleotide sequence ID" value="NZ_JAVIZX010000001.1"/>
</dbReference>
<feature type="domain" description="SCP2" evidence="3">
    <location>
        <begin position="65"/>
        <end position="146"/>
    </location>
</feature>
<dbReference type="EMBL" id="JAVIZX010000001">
    <property type="protein sequence ID" value="MDR6213664.1"/>
    <property type="molecule type" value="Genomic_DNA"/>
</dbReference>
<dbReference type="Gene3D" id="3.30.1050.10">
    <property type="entry name" value="SCP2 sterol-binding domain"/>
    <property type="match status" value="1"/>
</dbReference>
<evidence type="ECO:0000256" key="2">
    <source>
        <dbReference type="SAM" id="MobiDB-lite"/>
    </source>
</evidence>
<dbReference type="InterPro" id="IPR003033">
    <property type="entry name" value="SCP2_sterol-bd_dom"/>
</dbReference>